<keyword evidence="1" id="KW-0479">Metal-binding</keyword>
<dbReference type="Pfam" id="PF00320">
    <property type="entry name" value="GATA"/>
    <property type="match status" value="1"/>
</dbReference>
<evidence type="ECO:0000313" key="8">
    <source>
        <dbReference type="Proteomes" id="UP000726737"/>
    </source>
</evidence>
<gene>
    <name evidence="7" type="ORF">BG011_007415</name>
</gene>
<dbReference type="PROSITE" id="PS50114">
    <property type="entry name" value="GATA_ZN_FINGER_2"/>
    <property type="match status" value="1"/>
</dbReference>
<feature type="region of interest" description="Disordered" evidence="5">
    <location>
        <begin position="147"/>
        <end position="185"/>
    </location>
</feature>
<dbReference type="SUPFAM" id="SSF57716">
    <property type="entry name" value="Glucocorticoid receptor-like (DNA-binding domain)"/>
    <property type="match status" value="1"/>
</dbReference>
<sequence>MESSGPEQLLRQHRLTQSHSVLLQSIAAREAAKSGAPLKDLATTFLQNIADARTLESLQQLQQSSTSSRAFPLLGKSTTSVLPGSSLWRPSSVARASIDVDDDLQPTPEQQEYFRLQLLKHQQQVQQQQYQQQLLLQTQLQAQQQQQEQKQQSSQTTNDADPFGEYDAIKPSPPTLAAKPSSEIDKSPSIATDIWSLTAALKKAGKATKPKKQSNRPPRALECFNCKVTQTPLWRRTLDRKHSLCNACGLYYKQYNGHRPLHVRQKPSLSQGSHRESSSPYTLVPSSTYGAVLAPKKDATSPSPSPAASSPKSMAGETDIVSSPATSVSSHDEDTNGPKSPSLFATTRQSSVDSNGTKDKDATSDQDDISSSMDDAATTENAQKSPIPVSAVTVATTKMHATSHGFSHGQSPLVSNDLSSPLMSDGGSFSSTNTACSPMTGADASPLVSASIYSLPSTVTSGMSMPELQMSSATFATPASFIGQAPSVAPSSAATAKSLIFDDARFEVLVEHMRPGQMYKFLNILEKRCHVLRYRLGMPPLQTSTLDHEQQLLNLLQPQNPSMNQNLALSTPTAEMTAADLWSSATTSTFQQQILQNGGADESASSALTSLLTSGFGLVGNEATDNKAWQANSASIAIYAN</sequence>
<dbReference type="GO" id="GO:0006355">
    <property type="term" value="P:regulation of DNA-templated transcription"/>
    <property type="evidence" value="ECO:0007669"/>
    <property type="project" value="InterPro"/>
</dbReference>
<evidence type="ECO:0000256" key="1">
    <source>
        <dbReference type="ARBA" id="ARBA00022723"/>
    </source>
</evidence>
<dbReference type="SMART" id="SM00401">
    <property type="entry name" value="ZnF_GATA"/>
    <property type="match status" value="1"/>
</dbReference>
<accession>A0A9P6PQ73</accession>
<proteinExistence type="predicted"/>
<dbReference type="AlphaFoldDB" id="A0A9P6PQ73"/>
<feature type="compositionally biased region" description="Polar residues" evidence="5">
    <location>
        <begin position="320"/>
        <end position="329"/>
    </location>
</feature>
<evidence type="ECO:0000259" key="6">
    <source>
        <dbReference type="PROSITE" id="PS50114"/>
    </source>
</evidence>
<evidence type="ECO:0000256" key="5">
    <source>
        <dbReference type="SAM" id="MobiDB-lite"/>
    </source>
</evidence>
<evidence type="ECO:0000256" key="3">
    <source>
        <dbReference type="ARBA" id="ARBA00022833"/>
    </source>
</evidence>
<reference evidence="7" key="1">
    <citation type="journal article" date="2020" name="Fungal Divers.">
        <title>Resolving the Mortierellaceae phylogeny through synthesis of multi-gene phylogenetics and phylogenomics.</title>
        <authorList>
            <person name="Vandepol N."/>
            <person name="Liber J."/>
            <person name="Desiro A."/>
            <person name="Na H."/>
            <person name="Kennedy M."/>
            <person name="Barry K."/>
            <person name="Grigoriev I.V."/>
            <person name="Miller A.N."/>
            <person name="O'Donnell K."/>
            <person name="Stajich J.E."/>
            <person name="Bonito G."/>
        </authorList>
    </citation>
    <scope>NUCLEOTIDE SEQUENCE</scope>
    <source>
        <strain evidence="7">KOD948</strain>
    </source>
</reference>
<comment type="caution">
    <text evidence="7">The sequence shown here is derived from an EMBL/GenBank/DDBJ whole genome shotgun (WGS) entry which is preliminary data.</text>
</comment>
<dbReference type="EMBL" id="JAAAJA010000570">
    <property type="protein sequence ID" value="KAG0251735.1"/>
    <property type="molecule type" value="Genomic_DNA"/>
</dbReference>
<dbReference type="Proteomes" id="UP000726737">
    <property type="component" value="Unassembled WGS sequence"/>
</dbReference>
<protein>
    <recommendedName>
        <fullName evidence="6">GATA-type domain-containing protein</fullName>
    </recommendedName>
</protein>
<dbReference type="PANTHER" id="PTHR45658:SF122">
    <property type="entry name" value="GATA ZINC FINGER DOMAIN-CONTAINING PROTEIN 6"/>
    <property type="match status" value="1"/>
</dbReference>
<keyword evidence="8" id="KW-1185">Reference proteome</keyword>
<dbReference type="GO" id="GO:0043565">
    <property type="term" value="F:sequence-specific DNA binding"/>
    <property type="evidence" value="ECO:0007669"/>
    <property type="project" value="InterPro"/>
</dbReference>
<evidence type="ECO:0000313" key="7">
    <source>
        <dbReference type="EMBL" id="KAG0251735.1"/>
    </source>
</evidence>
<feature type="compositionally biased region" description="Low complexity" evidence="5">
    <location>
        <begin position="300"/>
        <end position="315"/>
    </location>
</feature>
<dbReference type="CDD" id="cd00202">
    <property type="entry name" value="ZnF_GATA"/>
    <property type="match status" value="1"/>
</dbReference>
<name>A0A9P6PQ73_9FUNG</name>
<dbReference type="InterPro" id="IPR051140">
    <property type="entry name" value="GATA_TF"/>
</dbReference>
<evidence type="ECO:0000256" key="2">
    <source>
        <dbReference type="ARBA" id="ARBA00022771"/>
    </source>
</evidence>
<dbReference type="InterPro" id="IPR000679">
    <property type="entry name" value="Znf_GATA"/>
</dbReference>
<keyword evidence="2 4" id="KW-0863">Zinc-finger</keyword>
<dbReference type="GO" id="GO:0008270">
    <property type="term" value="F:zinc ion binding"/>
    <property type="evidence" value="ECO:0007669"/>
    <property type="project" value="UniProtKB-KW"/>
</dbReference>
<dbReference type="InterPro" id="IPR013088">
    <property type="entry name" value="Znf_NHR/GATA"/>
</dbReference>
<dbReference type="Gene3D" id="3.30.50.10">
    <property type="entry name" value="Erythroid Transcription Factor GATA-1, subunit A"/>
    <property type="match status" value="1"/>
</dbReference>
<feature type="non-terminal residue" evidence="7">
    <location>
        <position position="1"/>
    </location>
</feature>
<keyword evidence="3" id="KW-0862">Zinc</keyword>
<organism evidence="7 8">
    <name type="scientific">Mortierella polycephala</name>
    <dbReference type="NCBI Taxonomy" id="41804"/>
    <lineage>
        <taxon>Eukaryota</taxon>
        <taxon>Fungi</taxon>
        <taxon>Fungi incertae sedis</taxon>
        <taxon>Mucoromycota</taxon>
        <taxon>Mortierellomycotina</taxon>
        <taxon>Mortierellomycetes</taxon>
        <taxon>Mortierellales</taxon>
        <taxon>Mortierellaceae</taxon>
        <taxon>Mortierella</taxon>
    </lineage>
</organism>
<dbReference type="PANTHER" id="PTHR45658">
    <property type="entry name" value="GATA TRANSCRIPTION FACTOR"/>
    <property type="match status" value="1"/>
</dbReference>
<evidence type="ECO:0000256" key="4">
    <source>
        <dbReference type="PROSITE-ProRule" id="PRU00094"/>
    </source>
</evidence>
<feature type="compositionally biased region" description="Polar residues" evidence="5">
    <location>
        <begin position="267"/>
        <end position="289"/>
    </location>
</feature>
<feature type="compositionally biased region" description="Polar residues" evidence="5">
    <location>
        <begin position="337"/>
        <end position="355"/>
    </location>
</feature>
<feature type="region of interest" description="Disordered" evidence="5">
    <location>
        <begin position="264"/>
        <end position="389"/>
    </location>
</feature>
<feature type="domain" description="GATA-type" evidence="6">
    <location>
        <begin position="217"/>
        <end position="275"/>
    </location>
</feature>
<dbReference type="OrthoDB" id="515401at2759"/>